<evidence type="ECO:0000256" key="2">
    <source>
        <dbReference type="SAM" id="Phobius"/>
    </source>
</evidence>
<feature type="transmembrane region" description="Helical" evidence="2">
    <location>
        <begin position="91"/>
        <end position="112"/>
    </location>
</feature>
<dbReference type="Proteomes" id="UP000800041">
    <property type="component" value="Unassembled WGS sequence"/>
</dbReference>
<feature type="compositionally biased region" description="Polar residues" evidence="1">
    <location>
        <begin position="518"/>
        <end position="529"/>
    </location>
</feature>
<feature type="compositionally biased region" description="Basic and acidic residues" evidence="1">
    <location>
        <begin position="504"/>
        <end position="517"/>
    </location>
</feature>
<feature type="transmembrane region" description="Helical" evidence="2">
    <location>
        <begin position="217"/>
        <end position="235"/>
    </location>
</feature>
<feature type="transmembrane region" description="Helical" evidence="2">
    <location>
        <begin position="353"/>
        <end position="375"/>
    </location>
</feature>
<keyword evidence="2" id="KW-0472">Membrane</keyword>
<proteinExistence type="predicted"/>
<name>A0A6G1GML9_9PEZI</name>
<feature type="transmembrane region" description="Helical" evidence="2">
    <location>
        <begin position="165"/>
        <end position="187"/>
    </location>
</feature>
<feature type="region of interest" description="Disordered" evidence="1">
    <location>
        <begin position="451"/>
        <end position="544"/>
    </location>
</feature>
<evidence type="ECO:0000256" key="1">
    <source>
        <dbReference type="SAM" id="MobiDB-lite"/>
    </source>
</evidence>
<evidence type="ECO:0000313" key="3">
    <source>
        <dbReference type="EMBL" id="KAF1982060.1"/>
    </source>
</evidence>
<keyword evidence="4" id="KW-1185">Reference proteome</keyword>
<organism evidence="3 4">
    <name type="scientific">Aulographum hederae CBS 113979</name>
    <dbReference type="NCBI Taxonomy" id="1176131"/>
    <lineage>
        <taxon>Eukaryota</taxon>
        <taxon>Fungi</taxon>
        <taxon>Dikarya</taxon>
        <taxon>Ascomycota</taxon>
        <taxon>Pezizomycotina</taxon>
        <taxon>Dothideomycetes</taxon>
        <taxon>Pleosporomycetidae</taxon>
        <taxon>Aulographales</taxon>
        <taxon>Aulographaceae</taxon>
    </lineage>
</organism>
<dbReference type="AlphaFoldDB" id="A0A6G1GML9"/>
<sequence>MNDPLHLVSRDTLPFPPGANASDTLFTTAHFSTNVLLTHNYTLYTNLTLSNETKCYLAFAPYITRTVLLPNGTFLNSTDCYVPLHSIRSRGYTGIGFAVLFATAIMLALICLKKHGQRFLREEKRFRAVGRRWTWYWMLFVAACGLISCVTGVDVDRYYVQGMPVILQSFFYTLMVPGTLAMVWEGVRHWGSWQERQIVDHSPYALPQDDRRGKTEFYLPLVFYLFAWLTFFLTIPRSWTPIQKQRSTSQTALVAAPAATDARFKAGAVLSVAAYIVICYSLWHSIKHYRRQPRREGAGEGTGEGVEGVKIFFRESPKIWLSSLLLLAIRLAYGIASSFSFHISLLNVSVNPGWPYGLGYGATVLLMGAIIVGGFGERNEDLQLMEQKRERGIRDDEELGVVRKPGWWRKGRGDALLDDEGRLRAMIGEVGVAKRGSNVEAELEMGEMGVREGGSAVHSQDARIGDPDPFTDATPASTPESLPRERPTSQTQSIRSMLFPENEEPFRDLPDGPKEAETVNTPRSEMGSSRTERSSQRIRSMLDV</sequence>
<feature type="transmembrane region" description="Helical" evidence="2">
    <location>
        <begin position="266"/>
        <end position="286"/>
    </location>
</feature>
<feature type="transmembrane region" description="Helical" evidence="2">
    <location>
        <begin position="133"/>
        <end position="153"/>
    </location>
</feature>
<keyword evidence="2" id="KW-0812">Transmembrane</keyword>
<feature type="compositionally biased region" description="Basic and acidic residues" evidence="1">
    <location>
        <begin position="530"/>
        <end position="544"/>
    </location>
</feature>
<keyword evidence="2" id="KW-1133">Transmembrane helix</keyword>
<protein>
    <submittedName>
        <fullName evidence="3">Uncharacterized protein</fullName>
    </submittedName>
</protein>
<dbReference type="OrthoDB" id="5308502at2759"/>
<feature type="transmembrane region" description="Helical" evidence="2">
    <location>
        <begin position="319"/>
        <end position="341"/>
    </location>
</feature>
<evidence type="ECO:0000313" key="4">
    <source>
        <dbReference type="Proteomes" id="UP000800041"/>
    </source>
</evidence>
<reference evidence="3" key="1">
    <citation type="journal article" date="2020" name="Stud. Mycol.">
        <title>101 Dothideomycetes genomes: a test case for predicting lifestyles and emergence of pathogens.</title>
        <authorList>
            <person name="Haridas S."/>
            <person name="Albert R."/>
            <person name="Binder M."/>
            <person name="Bloem J."/>
            <person name="Labutti K."/>
            <person name="Salamov A."/>
            <person name="Andreopoulos B."/>
            <person name="Baker S."/>
            <person name="Barry K."/>
            <person name="Bills G."/>
            <person name="Bluhm B."/>
            <person name="Cannon C."/>
            <person name="Castanera R."/>
            <person name="Culley D."/>
            <person name="Daum C."/>
            <person name="Ezra D."/>
            <person name="Gonzalez J."/>
            <person name="Henrissat B."/>
            <person name="Kuo A."/>
            <person name="Liang C."/>
            <person name="Lipzen A."/>
            <person name="Lutzoni F."/>
            <person name="Magnuson J."/>
            <person name="Mondo S."/>
            <person name="Nolan M."/>
            <person name="Ohm R."/>
            <person name="Pangilinan J."/>
            <person name="Park H.-J."/>
            <person name="Ramirez L."/>
            <person name="Alfaro M."/>
            <person name="Sun H."/>
            <person name="Tritt A."/>
            <person name="Yoshinaga Y."/>
            <person name="Zwiers L.-H."/>
            <person name="Turgeon B."/>
            <person name="Goodwin S."/>
            <person name="Spatafora J."/>
            <person name="Crous P."/>
            <person name="Grigoriev I."/>
        </authorList>
    </citation>
    <scope>NUCLEOTIDE SEQUENCE</scope>
    <source>
        <strain evidence="3">CBS 113979</strain>
    </source>
</reference>
<dbReference type="EMBL" id="ML977189">
    <property type="protein sequence ID" value="KAF1982060.1"/>
    <property type="molecule type" value="Genomic_DNA"/>
</dbReference>
<accession>A0A6G1GML9</accession>
<dbReference type="InterPro" id="IPR018830">
    <property type="entry name" value="DUF2434"/>
</dbReference>
<dbReference type="Pfam" id="PF10361">
    <property type="entry name" value="DUF2434"/>
    <property type="match status" value="1"/>
</dbReference>
<gene>
    <name evidence="3" type="ORF">K402DRAFT_448908</name>
</gene>